<dbReference type="InterPro" id="IPR035992">
    <property type="entry name" value="Ricin_B-like_lectins"/>
</dbReference>
<reference evidence="1 2" key="1">
    <citation type="submission" date="2023-07" db="EMBL/GenBank/DDBJ databases">
        <title>Sequencing the genomes of 1000 actinobacteria strains.</title>
        <authorList>
            <person name="Klenk H.-P."/>
        </authorList>
    </citation>
    <scope>NUCLEOTIDE SEQUENCE [LARGE SCALE GENOMIC DNA]</scope>
    <source>
        <strain evidence="1 2">DSM 44724</strain>
    </source>
</reference>
<dbReference type="PROSITE" id="PS50231">
    <property type="entry name" value="RICIN_B_LECTIN"/>
    <property type="match status" value="1"/>
</dbReference>
<gene>
    <name evidence="1" type="ORF">J2S69_001194</name>
</gene>
<dbReference type="SUPFAM" id="SSF50370">
    <property type="entry name" value="Ricin B-like lectins"/>
    <property type="match status" value="1"/>
</dbReference>
<name>A0ABU2AKF7_9ACTN</name>
<evidence type="ECO:0008006" key="3">
    <source>
        <dbReference type="Google" id="ProtNLM"/>
    </source>
</evidence>
<comment type="caution">
    <text evidence="1">The sequence shown here is derived from an EMBL/GenBank/DDBJ whole genome shotgun (WGS) entry which is preliminary data.</text>
</comment>
<dbReference type="Proteomes" id="UP001183604">
    <property type="component" value="Unassembled WGS sequence"/>
</dbReference>
<keyword evidence="2" id="KW-1185">Reference proteome</keyword>
<evidence type="ECO:0000313" key="1">
    <source>
        <dbReference type="EMBL" id="MDR7337475.1"/>
    </source>
</evidence>
<accession>A0ABU2AKF7</accession>
<evidence type="ECO:0000313" key="2">
    <source>
        <dbReference type="Proteomes" id="UP001183604"/>
    </source>
</evidence>
<proteinExistence type="predicted"/>
<dbReference type="EMBL" id="JAVDYD010000001">
    <property type="protein sequence ID" value="MDR7337475.1"/>
    <property type="molecule type" value="Genomic_DNA"/>
</dbReference>
<protein>
    <recommendedName>
        <fullName evidence="3">Ricin B lectin domain-containing protein</fullName>
    </recommendedName>
</protein>
<dbReference type="Gene3D" id="2.80.10.50">
    <property type="match status" value="1"/>
</dbReference>
<organism evidence="1 2">
    <name type="scientific">Glycomyces lechevalierae</name>
    <dbReference type="NCBI Taxonomy" id="256034"/>
    <lineage>
        <taxon>Bacteria</taxon>
        <taxon>Bacillati</taxon>
        <taxon>Actinomycetota</taxon>
        <taxon>Actinomycetes</taxon>
        <taxon>Glycomycetales</taxon>
        <taxon>Glycomycetaceae</taxon>
        <taxon>Glycomyces</taxon>
    </lineage>
</organism>
<sequence length="31" mass="3480">MTGDYKCFDVDGTPLVLWACSGTTNQNWSLR</sequence>